<evidence type="ECO:0000313" key="5">
    <source>
        <dbReference type="Proteomes" id="UP001596455"/>
    </source>
</evidence>
<dbReference type="PANTHER" id="PTHR35841">
    <property type="entry name" value="PHOSPHONATES-BINDING PERIPLASMIC PROTEIN"/>
    <property type="match status" value="1"/>
</dbReference>
<reference evidence="5" key="1">
    <citation type="journal article" date="2019" name="Int. J. Syst. Evol. Microbiol.">
        <title>The Global Catalogue of Microorganisms (GCM) 10K type strain sequencing project: providing services to taxonomists for standard genome sequencing and annotation.</title>
        <authorList>
            <consortium name="The Broad Institute Genomics Platform"/>
            <consortium name="The Broad Institute Genome Sequencing Center for Infectious Disease"/>
            <person name="Wu L."/>
            <person name="Ma J."/>
        </authorList>
    </citation>
    <scope>NUCLEOTIDE SEQUENCE [LARGE SCALE GENOMIC DNA]</scope>
    <source>
        <strain evidence="5">JCM 1490</strain>
    </source>
</reference>
<accession>A0ABW2Q9A1</accession>
<evidence type="ECO:0000256" key="1">
    <source>
        <dbReference type="ARBA" id="ARBA00007162"/>
    </source>
</evidence>
<dbReference type="Pfam" id="PF12974">
    <property type="entry name" value="Phosphonate-bd"/>
    <property type="match status" value="1"/>
</dbReference>
<evidence type="ECO:0000256" key="3">
    <source>
        <dbReference type="SAM" id="SignalP"/>
    </source>
</evidence>
<dbReference type="Gene3D" id="3.40.190.10">
    <property type="entry name" value="Periplasmic binding protein-like II"/>
    <property type="match status" value="2"/>
</dbReference>
<dbReference type="RefSeq" id="WP_382394389.1">
    <property type="nucleotide sequence ID" value="NZ_JBHTCQ010000002.1"/>
</dbReference>
<name>A0ABW2Q9A1_9MICO</name>
<sequence>MKKKQIVAAALGAAMAAALAACGESPNARGGDDALVLAAVPAEASEELEASFEPVVAALEHELGREVTFEAVSSNSGVIEAQVSERVDIAVYGAFSYFLASTRADVTPVAVDVLGPGMDPGVPAYGVVPAGSDITSLGDAAGADVCFTDPASTTGYLAPAAGLIEAGVDPEADVSPTYAGGHDTALSSMLAGDCDLAFAAATFVDVLLPARGELDPDEVEVVWESSVVPGPPFVVGNWLDEELRTQITDALTSYDAVSAAEAGFCEGAEQPAPEPWGDVAGEPSCMWGGTGAYAFVPTDDAAYDPIREICEVTEAEVCTEGD</sequence>
<protein>
    <submittedName>
        <fullName evidence="4">Phosphate/phosphite/phosphonate ABC transporter substrate-binding protein</fullName>
    </submittedName>
</protein>
<organism evidence="4 5">
    <name type="scientific">Georgenia alba</name>
    <dbReference type="NCBI Taxonomy" id="2233858"/>
    <lineage>
        <taxon>Bacteria</taxon>
        <taxon>Bacillati</taxon>
        <taxon>Actinomycetota</taxon>
        <taxon>Actinomycetes</taxon>
        <taxon>Micrococcales</taxon>
        <taxon>Bogoriellaceae</taxon>
        <taxon>Georgenia</taxon>
    </lineage>
</organism>
<comment type="similarity">
    <text evidence="1">Belongs to the phosphate/phosphite/phosphonate binding protein family.</text>
</comment>
<dbReference type="PROSITE" id="PS51257">
    <property type="entry name" value="PROKAR_LIPOPROTEIN"/>
    <property type="match status" value="1"/>
</dbReference>
<dbReference type="NCBIfam" id="TIGR01098">
    <property type="entry name" value="3A0109s03R"/>
    <property type="match status" value="1"/>
</dbReference>
<evidence type="ECO:0000256" key="2">
    <source>
        <dbReference type="ARBA" id="ARBA00022729"/>
    </source>
</evidence>
<feature type="signal peptide" evidence="3">
    <location>
        <begin position="1"/>
        <end position="20"/>
    </location>
</feature>
<keyword evidence="5" id="KW-1185">Reference proteome</keyword>
<dbReference type="Proteomes" id="UP001596455">
    <property type="component" value="Unassembled WGS sequence"/>
</dbReference>
<comment type="caution">
    <text evidence="4">The sequence shown here is derived from an EMBL/GenBank/DDBJ whole genome shotgun (WGS) entry which is preliminary data.</text>
</comment>
<gene>
    <name evidence="4" type="primary">phnD</name>
    <name evidence="4" type="ORF">ACFQQL_11350</name>
</gene>
<keyword evidence="2 3" id="KW-0732">Signal</keyword>
<proteinExistence type="inferred from homology"/>
<dbReference type="EMBL" id="JBHTCQ010000002">
    <property type="protein sequence ID" value="MFC7405706.1"/>
    <property type="molecule type" value="Genomic_DNA"/>
</dbReference>
<dbReference type="PANTHER" id="PTHR35841:SF1">
    <property type="entry name" value="PHOSPHONATES-BINDING PERIPLASMIC PROTEIN"/>
    <property type="match status" value="1"/>
</dbReference>
<dbReference type="SUPFAM" id="SSF53850">
    <property type="entry name" value="Periplasmic binding protein-like II"/>
    <property type="match status" value="1"/>
</dbReference>
<evidence type="ECO:0000313" key="4">
    <source>
        <dbReference type="EMBL" id="MFC7405706.1"/>
    </source>
</evidence>
<dbReference type="InterPro" id="IPR005770">
    <property type="entry name" value="PhnD"/>
</dbReference>
<feature type="chain" id="PRO_5045771897" evidence="3">
    <location>
        <begin position="21"/>
        <end position="322"/>
    </location>
</feature>